<dbReference type="RefSeq" id="WP_025082874.1">
    <property type="nucleotide sequence ID" value="NZ_AZEX01000044.1"/>
</dbReference>
<dbReference type="Gene3D" id="3.30.390.60">
    <property type="entry name" value="Heat-inducible transcription repressor hrca homolog, domain 3"/>
    <property type="match status" value="1"/>
</dbReference>
<dbReference type="SUPFAM" id="SSF55781">
    <property type="entry name" value="GAF domain-like"/>
    <property type="match status" value="1"/>
</dbReference>
<dbReference type="Proteomes" id="UP000051264">
    <property type="component" value="Unassembled WGS sequence"/>
</dbReference>
<comment type="function">
    <text evidence="5">Negative regulator of class I heat shock genes (grpE-dnaK-dnaJ and groELS operons). Prevents heat-shock induction of these operons.</text>
</comment>
<organism evidence="8 9">
    <name type="scientific">Latilactobacillus fuchuensis DSM 14340 = JCM 11249</name>
    <dbReference type="NCBI Taxonomy" id="1423747"/>
    <lineage>
        <taxon>Bacteria</taxon>
        <taxon>Bacillati</taxon>
        <taxon>Bacillota</taxon>
        <taxon>Bacilli</taxon>
        <taxon>Lactobacillales</taxon>
        <taxon>Lactobacillaceae</taxon>
        <taxon>Latilactobacillus</taxon>
    </lineage>
</organism>
<dbReference type="Gene3D" id="1.10.10.10">
    <property type="entry name" value="Winged helix-like DNA-binding domain superfamily/Winged helix DNA-binding domain"/>
    <property type="match status" value="1"/>
</dbReference>
<evidence type="ECO:0000313" key="8">
    <source>
        <dbReference type="EMBL" id="KRL59584.1"/>
    </source>
</evidence>
<keyword evidence="2 5" id="KW-0805">Transcription regulation</keyword>
<evidence type="ECO:0000259" key="7">
    <source>
        <dbReference type="Pfam" id="PF03444"/>
    </source>
</evidence>
<keyword evidence="4 5" id="KW-0804">Transcription</keyword>
<name>A0A0R1RQQ3_9LACO</name>
<dbReference type="InterPro" id="IPR036390">
    <property type="entry name" value="WH_DNA-bd_sf"/>
</dbReference>
<dbReference type="InterPro" id="IPR023120">
    <property type="entry name" value="WHTH_transcript_rep_HrcA_IDD"/>
</dbReference>
<dbReference type="Gene3D" id="3.30.450.40">
    <property type="match status" value="1"/>
</dbReference>
<evidence type="ECO:0000313" key="9">
    <source>
        <dbReference type="Proteomes" id="UP000051264"/>
    </source>
</evidence>
<dbReference type="InterPro" id="IPR036388">
    <property type="entry name" value="WH-like_DNA-bd_sf"/>
</dbReference>
<feature type="domain" description="Winged helix-turn-helix transcription repressor HrcA DNA-binding" evidence="7">
    <location>
        <begin position="1"/>
        <end position="72"/>
    </location>
</feature>
<evidence type="ECO:0000256" key="1">
    <source>
        <dbReference type="ARBA" id="ARBA00022491"/>
    </source>
</evidence>
<keyword evidence="3 5" id="KW-0346">Stress response</keyword>
<dbReference type="SUPFAM" id="SSF46785">
    <property type="entry name" value="Winged helix' DNA-binding domain"/>
    <property type="match status" value="1"/>
</dbReference>
<evidence type="ECO:0000256" key="3">
    <source>
        <dbReference type="ARBA" id="ARBA00023016"/>
    </source>
</evidence>
<evidence type="ECO:0000259" key="6">
    <source>
        <dbReference type="Pfam" id="PF01628"/>
    </source>
</evidence>
<proteinExistence type="inferred from homology"/>
<accession>A0A0R1RQQ3</accession>
<dbReference type="Pfam" id="PF03444">
    <property type="entry name" value="WHD_HrcA"/>
    <property type="match status" value="1"/>
</dbReference>
<dbReference type="InterPro" id="IPR021153">
    <property type="entry name" value="HrcA_C"/>
</dbReference>
<dbReference type="STRING" id="1423747.FC69_GL001543"/>
<comment type="similarity">
    <text evidence="5">Belongs to the HrcA family.</text>
</comment>
<dbReference type="OrthoDB" id="9783139at2"/>
<dbReference type="EMBL" id="AZEX01000044">
    <property type="protein sequence ID" value="KRL59584.1"/>
    <property type="molecule type" value="Genomic_DNA"/>
</dbReference>
<comment type="caution">
    <text evidence="8">The sequence shown here is derived from an EMBL/GenBank/DDBJ whole genome shotgun (WGS) entry which is preliminary data.</text>
</comment>
<keyword evidence="1 5" id="KW-0678">Repressor</keyword>
<dbReference type="PATRIC" id="fig|1423747.3.peg.1571"/>
<dbReference type="InterPro" id="IPR029016">
    <property type="entry name" value="GAF-like_dom_sf"/>
</dbReference>
<dbReference type="NCBIfam" id="TIGR00331">
    <property type="entry name" value="hrcA"/>
    <property type="match status" value="1"/>
</dbReference>
<dbReference type="GO" id="GO:0045892">
    <property type="term" value="P:negative regulation of DNA-templated transcription"/>
    <property type="evidence" value="ECO:0007669"/>
    <property type="project" value="UniProtKB-UniRule"/>
</dbReference>
<dbReference type="InterPro" id="IPR002571">
    <property type="entry name" value="HrcA"/>
</dbReference>
<dbReference type="eggNOG" id="COG1420">
    <property type="taxonomic scope" value="Bacteria"/>
</dbReference>
<dbReference type="InterPro" id="IPR005104">
    <property type="entry name" value="WHTH_HrcA_DNA-bd"/>
</dbReference>
<evidence type="ECO:0000256" key="2">
    <source>
        <dbReference type="ARBA" id="ARBA00023015"/>
    </source>
</evidence>
<dbReference type="AlphaFoldDB" id="A0A0R1RQQ3"/>
<feature type="domain" description="Heat-inducible transcription repressor HrcA C-terminal" evidence="6">
    <location>
        <begin position="104"/>
        <end position="326"/>
    </location>
</feature>
<dbReference type="PANTHER" id="PTHR34824:SF1">
    <property type="entry name" value="HEAT-INDUCIBLE TRANSCRIPTION REPRESSOR HRCA"/>
    <property type="match status" value="1"/>
</dbReference>
<dbReference type="HAMAP" id="MF_00081">
    <property type="entry name" value="HrcA"/>
    <property type="match status" value="1"/>
</dbReference>
<evidence type="ECO:0000256" key="5">
    <source>
        <dbReference type="HAMAP-Rule" id="MF_00081"/>
    </source>
</evidence>
<reference evidence="8 9" key="1">
    <citation type="journal article" date="2015" name="Genome Announc.">
        <title>Expanding the biotechnology potential of lactobacilli through comparative genomics of 213 strains and associated genera.</title>
        <authorList>
            <person name="Sun Z."/>
            <person name="Harris H.M."/>
            <person name="McCann A."/>
            <person name="Guo C."/>
            <person name="Argimon S."/>
            <person name="Zhang W."/>
            <person name="Yang X."/>
            <person name="Jeffery I.B."/>
            <person name="Cooney J.C."/>
            <person name="Kagawa T.F."/>
            <person name="Liu W."/>
            <person name="Song Y."/>
            <person name="Salvetti E."/>
            <person name="Wrobel A."/>
            <person name="Rasinkangas P."/>
            <person name="Parkhill J."/>
            <person name="Rea M.C."/>
            <person name="O'Sullivan O."/>
            <person name="Ritari J."/>
            <person name="Douillard F.P."/>
            <person name="Paul Ross R."/>
            <person name="Yang R."/>
            <person name="Briner A.E."/>
            <person name="Felis G.E."/>
            <person name="de Vos W.M."/>
            <person name="Barrangou R."/>
            <person name="Klaenhammer T.R."/>
            <person name="Caufield P.W."/>
            <person name="Cui Y."/>
            <person name="Zhang H."/>
            <person name="O'Toole P.W."/>
        </authorList>
    </citation>
    <scope>NUCLEOTIDE SEQUENCE [LARGE SCALE GENOMIC DNA]</scope>
    <source>
        <strain evidence="8 9">DSM 14340</strain>
    </source>
</reference>
<sequence length="352" mass="39132">MLTERQLMILKEIIRLFTESGQPVGSKKLMAELPMHVSSATIRNDMADLESVGLIEKTHSSSGRVPSMKGYRYYLDHLIQPATLNPIDVATVQQSFGHRYHKIDEIVSQSANILSNLTSYTAITLGPEVAEIRLTGFRLVPLSNHQVMAIIVTSAGTVDNQVFSISQHISGDELEKAIRIINEHLVGLPLTVVSQKLKTEVPALLTQYMASPGGFLNIFDDVLKQASQERLYVGGQMNLLNFSQFADVDQLKSIYNIINQSDDLAKLLDLSPGSANNQVQVRLGDEMTNELLKNYSLMTVNYDVGEHGQGLIALLGPTSMPYSRMIGLLDVFREELARKLIDYYADFDDNQT</sequence>
<dbReference type="PIRSF" id="PIRSF005485">
    <property type="entry name" value="HrcA"/>
    <property type="match status" value="1"/>
</dbReference>
<gene>
    <name evidence="5" type="primary">hrcA</name>
    <name evidence="8" type="ORF">FC69_GL001543</name>
</gene>
<dbReference type="GO" id="GO:0003677">
    <property type="term" value="F:DNA binding"/>
    <property type="evidence" value="ECO:0007669"/>
    <property type="project" value="InterPro"/>
</dbReference>
<evidence type="ECO:0000256" key="4">
    <source>
        <dbReference type="ARBA" id="ARBA00023163"/>
    </source>
</evidence>
<dbReference type="Pfam" id="PF01628">
    <property type="entry name" value="HrcA"/>
    <property type="match status" value="1"/>
</dbReference>
<protein>
    <recommendedName>
        <fullName evidence="5">Heat-inducible transcription repressor HrcA</fullName>
    </recommendedName>
</protein>
<dbReference type="PANTHER" id="PTHR34824">
    <property type="entry name" value="HEAT-INDUCIBLE TRANSCRIPTION REPRESSOR HRCA"/>
    <property type="match status" value="1"/>
</dbReference>